<reference evidence="2 3" key="1">
    <citation type="journal article" date="2024" name="IMA Fungus">
        <title>Apiospora arundinis, a panoply of carbohydrate-active enzymes and secondary metabolites.</title>
        <authorList>
            <person name="Sorensen T."/>
            <person name="Petersen C."/>
            <person name="Muurmann A.T."/>
            <person name="Christiansen J.V."/>
            <person name="Brundto M.L."/>
            <person name="Overgaard C.K."/>
            <person name="Boysen A.T."/>
            <person name="Wollenberg R.D."/>
            <person name="Larsen T.O."/>
            <person name="Sorensen J.L."/>
            <person name="Nielsen K.L."/>
            <person name="Sondergaard T.E."/>
        </authorList>
    </citation>
    <scope>NUCLEOTIDE SEQUENCE [LARGE SCALE GENOMIC DNA]</scope>
    <source>
        <strain evidence="2 3">AAU 773</strain>
    </source>
</reference>
<comment type="caution">
    <text evidence="2">The sequence shown here is derived from an EMBL/GenBank/DDBJ whole genome shotgun (WGS) entry which is preliminary data.</text>
</comment>
<evidence type="ECO:0000313" key="3">
    <source>
        <dbReference type="Proteomes" id="UP001390339"/>
    </source>
</evidence>
<feature type="compositionally biased region" description="Basic and acidic residues" evidence="1">
    <location>
        <begin position="1"/>
        <end position="13"/>
    </location>
</feature>
<sequence>MNNDARIRSEPGKKVFPGGKGLQGLILESHNSAPLLREENNIMASRDHRSSRASVENNQQQDVSTLVSTYPSNDRQHRGARGESGIQAFPPYNPSGVDDNTSPPPPPTTTVAASFNSIAPPLPFRPTRTSTPERRLVGPAPPQPEPGASGFPATRLYHRMVTEYETIKTIFYMAKTQPSHNELSPLAARLKFLSREIWNIRYSRAAEFPYSDAVTEERITEWKVQYDYWADVLEDMLDPRYMARTELEKKEEDWAGVAGLASTPGTVAIARKKVNLTEQVKVESATESEPGNDGPVSILKKKKVTIQEDEPPKKKKATKKKPSE</sequence>
<feature type="compositionally biased region" description="Polar residues" evidence="1">
    <location>
        <begin position="52"/>
        <end position="73"/>
    </location>
</feature>
<gene>
    <name evidence="2" type="ORF">PGQ11_006429</name>
</gene>
<name>A0ABR2ITZ2_9PEZI</name>
<protein>
    <submittedName>
        <fullName evidence="2">Uncharacterized protein</fullName>
    </submittedName>
</protein>
<evidence type="ECO:0000256" key="1">
    <source>
        <dbReference type="SAM" id="MobiDB-lite"/>
    </source>
</evidence>
<feature type="compositionally biased region" description="Basic residues" evidence="1">
    <location>
        <begin position="313"/>
        <end position="324"/>
    </location>
</feature>
<feature type="region of interest" description="Disordered" evidence="1">
    <location>
        <begin position="43"/>
        <end position="152"/>
    </location>
</feature>
<evidence type="ECO:0000313" key="2">
    <source>
        <dbReference type="EMBL" id="KAK8867851.1"/>
    </source>
</evidence>
<feature type="region of interest" description="Disordered" evidence="1">
    <location>
        <begin position="281"/>
        <end position="324"/>
    </location>
</feature>
<proteinExistence type="predicted"/>
<feature type="region of interest" description="Disordered" evidence="1">
    <location>
        <begin position="1"/>
        <end position="21"/>
    </location>
</feature>
<dbReference type="Proteomes" id="UP001390339">
    <property type="component" value="Unassembled WGS sequence"/>
</dbReference>
<dbReference type="EMBL" id="JAPCWZ010000004">
    <property type="protein sequence ID" value="KAK8867851.1"/>
    <property type="molecule type" value="Genomic_DNA"/>
</dbReference>
<accession>A0ABR2ITZ2</accession>
<organism evidence="2 3">
    <name type="scientific">Apiospora arundinis</name>
    <dbReference type="NCBI Taxonomy" id="335852"/>
    <lineage>
        <taxon>Eukaryota</taxon>
        <taxon>Fungi</taxon>
        <taxon>Dikarya</taxon>
        <taxon>Ascomycota</taxon>
        <taxon>Pezizomycotina</taxon>
        <taxon>Sordariomycetes</taxon>
        <taxon>Xylariomycetidae</taxon>
        <taxon>Amphisphaeriales</taxon>
        <taxon>Apiosporaceae</taxon>
        <taxon>Apiospora</taxon>
    </lineage>
</organism>
<keyword evidence="3" id="KW-1185">Reference proteome</keyword>